<dbReference type="Pfam" id="PF01336">
    <property type="entry name" value="tRNA_anti-codon"/>
    <property type="match status" value="2"/>
</dbReference>
<evidence type="ECO:0000256" key="1">
    <source>
        <dbReference type="ARBA" id="ARBA00023125"/>
    </source>
</evidence>
<dbReference type="RefSeq" id="WP_011696069.1">
    <property type="nucleotide sequence ID" value="NC_008553.1"/>
</dbReference>
<dbReference type="GO" id="GO:0000724">
    <property type="term" value="P:double-strand break repair via homologous recombination"/>
    <property type="evidence" value="ECO:0007669"/>
    <property type="project" value="TreeGrafter"/>
</dbReference>
<dbReference type="PANTHER" id="PTHR13356:SF0">
    <property type="entry name" value="SOSS COMPLEX SUBUNIT B HOMOLOG"/>
    <property type="match status" value="1"/>
</dbReference>
<dbReference type="CDD" id="cd04491">
    <property type="entry name" value="SoSSB_OBF"/>
    <property type="match status" value="3"/>
</dbReference>
<dbReference type="SUPFAM" id="SSF50249">
    <property type="entry name" value="Nucleic acid-binding proteins"/>
    <property type="match status" value="3"/>
</dbReference>
<dbReference type="GO" id="GO:0010212">
    <property type="term" value="P:response to ionizing radiation"/>
    <property type="evidence" value="ECO:0007669"/>
    <property type="project" value="TreeGrafter"/>
</dbReference>
<keyword evidence="3" id="KW-0347">Helicase</keyword>
<evidence type="ECO:0000313" key="3">
    <source>
        <dbReference type="EMBL" id="ABK14674.1"/>
    </source>
</evidence>
<dbReference type="KEGG" id="mtp:Mthe_0886"/>
<accession>A0B7K0</accession>
<dbReference type="InterPro" id="IPR004365">
    <property type="entry name" value="NA-bd_OB_tRNA"/>
</dbReference>
<evidence type="ECO:0000313" key="4">
    <source>
        <dbReference type="Proteomes" id="UP000000674"/>
    </source>
</evidence>
<proteinExistence type="predicted"/>
<keyword evidence="3" id="KW-0547">Nucleotide-binding</keyword>
<reference evidence="3 4" key="1">
    <citation type="submission" date="2006-10" db="EMBL/GenBank/DDBJ databases">
        <title>Complete sequence of Methanosaeta thermophila PT.</title>
        <authorList>
            <consortium name="US DOE Joint Genome Institute"/>
            <person name="Copeland A."/>
            <person name="Lucas S."/>
            <person name="Lapidus A."/>
            <person name="Barry K."/>
            <person name="Detter J.C."/>
            <person name="Glavina del Rio T."/>
            <person name="Hammon N."/>
            <person name="Israni S."/>
            <person name="Pitluck S."/>
            <person name="Chain P."/>
            <person name="Malfatti S."/>
            <person name="Shin M."/>
            <person name="Vergez L."/>
            <person name="Schmutz J."/>
            <person name="Larimer F."/>
            <person name="Land M."/>
            <person name="Hauser L."/>
            <person name="Kyrpides N."/>
            <person name="Kim E."/>
            <person name="Smith K.S."/>
            <person name="Ingram-Smith C."/>
            <person name="Richardson P."/>
        </authorList>
    </citation>
    <scope>NUCLEOTIDE SEQUENCE [LARGE SCALE GENOMIC DNA]</scope>
    <source>
        <strain evidence="4">DSM 6194 / JCM 14653 / NBRC 101360 / PT</strain>
    </source>
</reference>
<dbReference type="GO" id="GO:0004386">
    <property type="term" value="F:helicase activity"/>
    <property type="evidence" value="ECO:0007669"/>
    <property type="project" value="UniProtKB-KW"/>
</dbReference>
<keyword evidence="4" id="KW-1185">Reference proteome</keyword>
<dbReference type="NCBIfam" id="NF012035">
    <property type="entry name" value="PRK15491.1"/>
    <property type="match status" value="1"/>
</dbReference>
<evidence type="ECO:0000259" key="2">
    <source>
        <dbReference type="Pfam" id="PF01336"/>
    </source>
</evidence>
<feature type="domain" description="OB" evidence="2">
    <location>
        <begin position="293"/>
        <end position="359"/>
    </location>
</feature>
<feature type="domain" description="OB" evidence="2">
    <location>
        <begin position="68"/>
        <end position="144"/>
    </location>
</feature>
<protein>
    <submittedName>
        <fullName evidence="3">Nucleic acid binding, OB-fold, tRNA/helicase-type</fullName>
    </submittedName>
</protein>
<dbReference type="InterPro" id="IPR051231">
    <property type="entry name" value="SOSS-B"/>
</dbReference>
<dbReference type="OrthoDB" id="6262at2157"/>
<dbReference type="HOGENOM" id="CLU_043913_0_0_2"/>
<sequence length="371" mass="40915">MDDQVEEIFRQVSDRISVEEFEARVNEKVSLMGGLCDPLTAAMLVAHELGAGEILTKIKDIRPESGAVTFTGRVVHISEVREFSRSDGSIGRVASLTVGDETGMIKVTLWDDATDLVVSGDIRVDQCLKVRGFPRLGRSGTEISIGRGCSIQEIDSDIKVRVEPLKIAEIRPDMGEISIIARVIDPGKAKEFTRKDGSKGFVRSMLLGDDTGSINITLWNDHALIDASEGDVLEVINCSSRERYGFIELQTSRYTVIRKSSSEIKYSERFTPIADLRVGEICNIAGYLTGIGELREFQRDDGTKGYVTSINVTDETGRVRVSLWGDLYRLLENADLGCRVEIMGGQVKNGWNGELEVSCGWRSRITFAPPG</sequence>
<dbReference type="STRING" id="349307.Mthe_0886"/>
<dbReference type="Gene3D" id="2.40.50.140">
    <property type="entry name" value="Nucleic acid-binding proteins"/>
    <property type="match status" value="3"/>
</dbReference>
<dbReference type="EMBL" id="CP000477">
    <property type="protein sequence ID" value="ABK14674.1"/>
    <property type="molecule type" value="Genomic_DNA"/>
</dbReference>
<dbReference type="AlphaFoldDB" id="A0B7K0"/>
<dbReference type="GO" id="GO:0003677">
    <property type="term" value="F:DNA binding"/>
    <property type="evidence" value="ECO:0007669"/>
    <property type="project" value="UniProtKB-KW"/>
</dbReference>
<keyword evidence="3" id="KW-0067">ATP-binding</keyword>
<dbReference type="PANTHER" id="PTHR13356">
    <property type="entry name" value="OB FOLD NUCLEIC ACID BINDING PROTEIN-RELATED"/>
    <property type="match status" value="1"/>
</dbReference>
<dbReference type="GeneID" id="4461843"/>
<dbReference type="InterPro" id="IPR012340">
    <property type="entry name" value="NA-bd_OB-fold"/>
</dbReference>
<keyword evidence="3" id="KW-0378">Hydrolase</keyword>
<keyword evidence="1" id="KW-0238">DNA-binding</keyword>
<dbReference type="Proteomes" id="UP000000674">
    <property type="component" value="Chromosome"/>
</dbReference>
<organism evidence="3 4">
    <name type="scientific">Methanothrix thermoacetophila (strain DSM 6194 / JCM 14653 / NBRC 101360 / PT)</name>
    <name type="common">Methanosaeta thermophila</name>
    <dbReference type="NCBI Taxonomy" id="349307"/>
    <lineage>
        <taxon>Archaea</taxon>
        <taxon>Methanobacteriati</taxon>
        <taxon>Methanobacteriota</taxon>
        <taxon>Stenosarchaea group</taxon>
        <taxon>Methanomicrobia</taxon>
        <taxon>Methanotrichales</taxon>
        <taxon>Methanotrichaceae</taxon>
        <taxon>Methanothrix</taxon>
    </lineage>
</organism>
<gene>
    <name evidence="3" type="ordered locus">Mthe_0886</name>
</gene>
<name>A0B7K0_METTP</name>